<evidence type="ECO:0000313" key="2">
    <source>
        <dbReference type="Proteomes" id="UP000198629"/>
    </source>
</evidence>
<proteinExistence type="predicted"/>
<gene>
    <name evidence="1" type="ORF">SAMN05192566_1570</name>
</gene>
<dbReference type="RefSeq" id="WP_091471597.1">
    <property type="nucleotide sequence ID" value="NZ_FNFX01000003.1"/>
</dbReference>
<dbReference type="Proteomes" id="UP000198629">
    <property type="component" value="Unassembled WGS sequence"/>
</dbReference>
<dbReference type="EMBL" id="FNFX01000003">
    <property type="protein sequence ID" value="SDK53747.1"/>
    <property type="molecule type" value="Genomic_DNA"/>
</dbReference>
<protein>
    <submittedName>
        <fullName evidence="1">Three-Cys-motif partner protein</fullName>
    </submittedName>
</protein>
<evidence type="ECO:0000313" key="1">
    <source>
        <dbReference type="EMBL" id="SDK53747.1"/>
    </source>
</evidence>
<dbReference type="AlphaFoldDB" id="A0A1G9CQ55"/>
<dbReference type="InterPro" id="IPR031009">
    <property type="entry name" value="Tcm_partner"/>
</dbReference>
<accession>A0A1G9CQ55</accession>
<name>A0A1G9CQ55_9PROT</name>
<dbReference type="NCBIfam" id="TIGR04474">
    <property type="entry name" value="tcm_partner"/>
    <property type="match status" value="1"/>
</dbReference>
<sequence length="419" mass="48117">MPKNQYDYKNQPLIGYHSVIKHKILRDYLKAYIETLTRNVRIDNFKLAVVDGFAGGGKYRADWGSETVYGSPINILEACNEAAIKAQSIRLKPFLLDTKFYFVEEDKAGYQLLNSTLIEKGYAERVNNDSDIYLFNDDFKLKVFEIVDDIKKRSATARSFFLLDQYGYSDVPFSQINHIFSELPGAEILLTFNVDALLNYLNEKNLRDFHRNTGFNIEPLLDSGLHNKDTRPHDWRLAAQAILHKNLINGCFPDGHGHHTTFYIRSTGGHGDYWLVHLSRNITARNVMVDIHWLHGNHFVHYGSSGLDMYNLRGFNLKADSDFFGFNADARTSTLNNLYCQIPKLIHDHHRDGITFQNLQIEQANYTPARSADILEAFQSYDVRREILVMSPDGKLRGSKTLPKPSDIILPNPQLHFLI</sequence>
<reference evidence="2" key="1">
    <citation type="submission" date="2016-10" db="EMBL/GenBank/DDBJ databases">
        <authorList>
            <person name="Varghese N."/>
            <person name="Submissions S."/>
        </authorList>
    </citation>
    <scope>NUCLEOTIDE SEQUENCE [LARGE SCALE GENOMIC DNA]</scope>
    <source>
        <strain evidence="2">CBMB127</strain>
    </source>
</reference>
<dbReference type="OrthoDB" id="275124at2"/>
<keyword evidence="2" id="KW-1185">Reference proteome</keyword>
<dbReference type="STRING" id="492660.SAMN05192566_1570"/>
<organism evidence="1 2">
    <name type="scientific">Methylophilus rhizosphaerae</name>
    <dbReference type="NCBI Taxonomy" id="492660"/>
    <lineage>
        <taxon>Bacteria</taxon>
        <taxon>Pseudomonadati</taxon>
        <taxon>Pseudomonadota</taxon>
        <taxon>Betaproteobacteria</taxon>
        <taxon>Nitrosomonadales</taxon>
        <taxon>Methylophilaceae</taxon>
        <taxon>Methylophilus</taxon>
    </lineage>
</organism>